<evidence type="ECO:0000313" key="5">
    <source>
        <dbReference type="Proteomes" id="UP000181981"/>
    </source>
</evidence>
<evidence type="ECO:0000313" key="2">
    <source>
        <dbReference type="EMBL" id="AHW62227.1"/>
    </source>
</evidence>
<organism evidence="3 5">
    <name type="scientific">Draconibacterium orientale</name>
    <dbReference type="NCBI Taxonomy" id="1168034"/>
    <lineage>
        <taxon>Bacteria</taxon>
        <taxon>Pseudomonadati</taxon>
        <taxon>Bacteroidota</taxon>
        <taxon>Bacteroidia</taxon>
        <taxon>Marinilabiliales</taxon>
        <taxon>Prolixibacteraceae</taxon>
        <taxon>Draconibacterium</taxon>
    </lineage>
</organism>
<evidence type="ECO:0000313" key="4">
    <source>
        <dbReference type="Proteomes" id="UP000023772"/>
    </source>
</evidence>
<accession>X5DNM2</accession>
<proteinExistence type="predicted"/>
<protein>
    <submittedName>
        <fullName evidence="3">Uncharacterized protein</fullName>
    </submittedName>
</protein>
<dbReference type="Pfam" id="PF19775">
    <property type="entry name" value="DUF6261"/>
    <property type="match status" value="1"/>
</dbReference>
<name>X5DNM2_9BACT</name>
<sequence length="244" mass="27211">MKKVIFSYYTLAALTALAQKIINLLNAKLPENAMVIALLNRFQPQIETALQAIGSSRKTPLTQIVTAADLRRDDTFRSLRDTIKAGLRRQNEAYRSACEALWLEFEKNNLELYYLARDKQTAATESLLADLRKPKNAPHLATTNTTEWVTELDNDNQAYVAAATQRSAARSADDTLQDAEALKDLKTSLELLENILNTMQAMQEPQNIDEVVAEVSQYIAEANAAAKQSQSNSSNDENDNDDTE</sequence>
<gene>
    <name evidence="2" type="ORF">FH5T_17830</name>
    <name evidence="3" type="ORF">SAMN05444285_101114</name>
</gene>
<reference evidence="2 4" key="1">
    <citation type="submission" date="2014-03" db="EMBL/GenBank/DDBJ databases">
        <title>Complete genome sequence of a deeply braunched marine Bacteroidia bacterium Draconibacterium orientale type strain FH5T.</title>
        <authorList>
            <person name="Li X."/>
            <person name="Wang X."/>
            <person name="Xie Z."/>
            <person name="Du Z."/>
            <person name="Chen G."/>
        </authorList>
    </citation>
    <scope>NUCLEOTIDE SEQUENCE [LARGE SCALE GENOMIC DNA]</scope>
    <source>
        <strain evidence="2 4">FH5</strain>
    </source>
</reference>
<evidence type="ECO:0000256" key="1">
    <source>
        <dbReference type="SAM" id="MobiDB-lite"/>
    </source>
</evidence>
<dbReference type="InterPro" id="IPR046228">
    <property type="entry name" value="DUF6261"/>
</dbReference>
<feature type="compositionally biased region" description="Low complexity" evidence="1">
    <location>
        <begin position="223"/>
        <end position="235"/>
    </location>
</feature>
<dbReference type="KEGG" id="dori:FH5T_17830"/>
<keyword evidence="4" id="KW-1185">Reference proteome</keyword>
<evidence type="ECO:0000313" key="3">
    <source>
        <dbReference type="EMBL" id="SES66222.1"/>
    </source>
</evidence>
<dbReference type="AlphaFoldDB" id="X5DNM2"/>
<dbReference type="RefSeq" id="WP_038561477.1">
    <property type="nucleotide sequence ID" value="NZ_FOHT01000001.1"/>
</dbReference>
<dbReference type="Proteomes" id="UP000181981">
    <property type="component" value="Unassembled WGS sequence"/>
</dbReference>
<dbReference type="Proteomes" id="UP000023772">
    <property type="component" value="Chromosome"/>
</dbReference>
<dbReference type="OrthoDB" id="1123421at2"/>
<reference evidence="3 5" key="2">
    <citation type="submission" date="2016-10" db="EMBL/GenBank/DDBJ databases">
        <authorList>
            <person name="de Groot N.N."/>
        </authorList>
    </citation>
    <scope>NUCLEOTIDE SEQUENCE [LARGE SCALE GENOMIC DNA]</scope>
    <source>
        <strain evidence="3 5">DSM 25947</strain>
    </source>
</reference>
<dbReference type="EMBL" id="FOHT01000001">
    <property type="protein sequence ID" value="SES66222.1"/>
    <property type="molecule type" value="Genomic_DNA"/>
</dbReference>
<feature type="region of interest" description="Disordered" evidence="1">
    <location>
        <begin position="223"/>
        <end position="244"/>
    </location>
</feature>
<dbReference type="STRING" id="1168034.FH5T_17830"/>
<dbReference type="HOGENOM" id="CLU_1136647_0_0_10"/>
<dbReference type="EMBL" id="CP007451">
    <property type="protein sequence ID" value="AHW62227.1"/>
    <property type="molecule type" value="Genomic_DNA"/>
</dbReference>